<dbReference type="InterPro" id="IPR007197">
    <property type="entry name" value="rSAM"/>
</dbReference>
<dbReference type="Proteomes" id="UP000664844">
    <property type="component" value="Unassembled WGS sequence"/>
</dbReference>
<dbReference type="PANTHER" id="PTHR13932">
    <property type="entry name" value="COPROPORPHYRINIGEN III OXIDASE"/>
    <property type="match status" value="1"/>
</dbReference>
<comment type="caution">
    <text evidence="5">The sequence shown here is derived from an EMBL/GenBank/DDBJ whole genome shotgun (WGS) entry which is preliminary data.</text>
</comment>
<dbReference type="PANTHER" id="PTHR13932:SF5">
    <property type="entry name" value="RADICAL S-ADENOSYL METHIONINE DOMAIN-CONTAINING PROTEIN 1, MITOCHONDRIAL"/>
    <property type="match status" value="1"/>
</dbReference>
<keyword evidence="3" id="KW-0143">Chaperone</keyword>
<dbReference type="SUPFAM" id="SSF102114">
    <property type="entry name" value="Radical SAM enzymes"/>
    <property type="match status" value="1"/>
</dbReference>
<proteinExistence type="inferred from homology"/>
<gene>
    <name evidence="5" type="ORF">J0895_04825</name>
</gene>
<evidence type="ECO:0000313" key="5">
    <source>
        <dbReference type="EMBL" id="MBO0348438.1"/>
    </source>
</evidence>
<dbReference type="InterPro" id="IPR058240">
    <property type="entry name" value="rSAM_sf"/>
</dbReference>
<dbReference type="NCBIfam" id="TIGR00539">
    <property type="entry name" value="hemN_rel"/>
    <property type="match status" value="1"/>
</dbReference>
<evidence type="ECO:0000313" key="6">
    <source>
        <dbReference type="Proteomes" id="UP000664844"/>
    </source>
</evidence>
<dbReference type="SFLD" id="SFLDG01065">
    <property type="entry name" value="anaerobic_coproporphyrinogen-I"/>
    <property type="match status" value="2"/>
</dbReference>
<dbReference type="SFLD" id="SFLDG01082">
    <property type="entry name" value="B12-binding_domain_containing"/>
    <property type="match status" value="1"/>
</dbReference>
<dbReference type="Pfam" id="PF04055">
    <property type="entry name" value="Radical_SAM"/>
    <property type="match status" value="1"/>
</dbReference>
<evidence type="ECO:0000259" key="4">
    <source>
        <dbReference type="PROSITE" id="PS51918"/>
    </source>
</evidence>
<keyword evidence="3" id="KW-0479">Metal-binding</keyword>
<comment type="subcellular location">
    <subcellularLocation>
        <location evidence="3">Cytoplasm</location>
    </subcellularLocation>
</comment>
<comment type="similarity">
    <text evidence="1">Belongs to the anaerobic coproporphyrinogen-III oxidase family. HemW subfamily.</text>
</comment>
<dbReference type="Gene3D" id="3.80.30.20">
    <property type="entry name" value="tm_1862 like domain"/>
    <property type="match status" value="1"/>
</dbReference>
<dbReference type="InterPro" id="IPR004559">
    <property type="entry name" value="HemW-like"/>
</dbReference>
<dbReference type="InterPro" id="IPR023404">
    <property type="entry name" value="rSAM_horseshoe"/>
</dbReference>
<keyword evidence="3" id="KW-0408">Iron</keyword>
<dbReference type="InterPro" id="IPR006638">
    <property type="entry name" value="Elp3/MiaA/NifB-like_rSAM"/>
</dbReference>
<dbReference type="SFLD" id="SFLDF00288">
    <property type="entry name" value="HemN-like__clustered_with_nucl"/>
    <property type="match status" value="1"/>
</dbReference>
<accession>A0ABS3FMV3</accession>
<dbReference type="EMBL" id="JAFLQW010000126">
    <property type="protein sequence ID" value="MBO0348438.1"/>
    <property type="molecule type" value="Genomic_DNA"/>
</dbReference>
<evidence type="ECO:0000256" key="1">
    <source>
        <dbReference type="ARBA" id="ARBA00006100"/>
    </source>
</evidence>
<keyword evidence="3" id="KW-0004">4Fe-4S</keyword>
<protein>
    <recommendedName>
        <fullName evidence="2 3">Heme chaperone HemW</fullName>
    </recommendedName>
</protein>
<feature type="domain" description="Radical SAM core" evidence="4">
    <location>
        <begin position="20"/>
        <end position="261"/>
    </location>
</feature>
<evidence type="ECO:0000256" key="3">
    <source>
        <dbReference type="RuleBase" id="RU364116"/>
    </source>
</evidence>
<name>A0ABS3FMV3_9CYAN</name>
<sequence>MQFHPEFKASIVATPSTESTIPEIPRSAYLHIPFCRRRCFYCDFPVSVVGDRKQGEDSGTIVEYVNWLIAEIDSSPVWGPPLSTVFFGGGTPSLLSVSQLSRILATLDRRFGIAADAEISIEMDPGTFDRDHLAGYCHTGINRVSMGVQAFQDELLAQCGRSHRTSDIFTAVEVIGEVGIENFSLDLISGLPQQTLEQWQDSLNQAVALNPAHISSYDLIVEPGTAFSRTYQPGVSPLPTDEISAQMYRVAVETLTAAGYEHYEVSNYARSGYQCRHNRVYWENRPCYGFGMGAASYVGGQRFTRPRTRREYYAWVQEWQGNGGVFPIPETSEDEVLLETLMLGLRLADGIDIARFTQQFGGDRLQQLWQCLLPYYRQGWVNVHSLSEGRYFGPNLPSSGAIRLSDPEGFLFSNTILATIFEALEK</sequence>
<dbReference type="SMART" id="SM00729">
    <property type="entry name" value="Elp3"/>
    <property type="match status" value="1"/>
</dbReference>
<organism evidence="5 6">
    <name type="scientific">Phormidium pseudopriestleyi FRX01</name>
    <dbReference type="NCBI Taxonomy" id="1759528"/>
    <lineage>
        <taxon>Bacteria</taxon>
        <taxon>Bacillati</taxon>
        <taxon>Cyanobacteriota</taxon>
        <taxon>Cyanophyceae</taxon>
        <taxon>Oscillatoriophycideae</taxon>
        <taxon>Oscillatoriales</taxon>
        <taxon>Oscillatoriaceae</taxon>
        <taxon>Phormidium</taxon>
    </lineage>
</organism>
<dbReference type="InterPro" id="IPR010723">
    <property type="entry name" value="HemN_C"/>
</dbReference>
<dbReference type="InterPro" id="IPR034505">
    <property type="entry name" value="Coproporphyrinogen-III_oxidase"/>
</dbReference>
<keyword evidence="3" id="KW-0963">Cytoplasm</keyword>
<keyword evidence="3" id="KW-0949">S-adenosyl-L-methionine</keyword>
<keyword evidence="3" id="KW-0411">Iron-sulfur</keyword>
<keyword evidence="3" id="KW-0349">Heme</keyword>
<dbReference type="SFLD" id="SFLDS00029">
    <property type="entry name" value="Radical_SAM"/>
    <property type="match status" value="2"/>
</dbReference>
<reference evidence="5 6" key="1">
    <citation type="submission" date="2021-03" db="EMBL/GenBank/DDBJ databases">
        <title>Metabolic Capacity of the Antarctic Cyanobacterium Phormidium pseudopriestleyi that Sustains Oxygenic Photosynthesis in the Presence of Hydrogen Sulfide.</title>
        <authorList>
            <person name="Lumian J.E."/>
            <person name="Jungblut A.D."/>
            <person name="Dillon M.L."/>
            <person name="Hawes I."/>
            <person name="Doran P.T."/>
            <person name="Mackey T.J."/>
            <person name="Dick G.J."/>
            <person name="Grettenberger C.L."/>
            <person name="Sumner D.Y."/>
        </authorList>
    </citation>
    <scope>NUCLEOTIDE SEQUENCE [LARGE SCALE GENOMIC DNA]</scope>
    <source>
        <strain evidence="5 6">FRX01</strain>
    </source>
</reference>
<dbReference type="PROSITE" id="PS51918">
    <property type="entry name" value="RADICAL_SAM"/>
    <property type="match status" value="1"/>
</dbReference>
<dbReference type="RefSeq" id="WP_207086987.1">
    <property type="nucleotide sequence ID" value="NZ_JAFLQW010000126.1"/>
</dbReference>
<dbReference type="CDD" id="cd01335">
    <property type="entry name" value="Radical_SAM"/>
    <property type="match status" value="1"/>
</dbReference>
<keyword evidence="6" id="KW-1185">Reference proteome</keyword>
<evidence type="ECO:0000256" key="2">
    <source>
        <dbReference type="ARBA" id="ARBA00017228"/>
    </source>
</evidence>
<dbReference type="SFLD" id="SFLDF00562">
    <property type="entry name" value="HemN-like__clustered_with_heat"/>
    <property type="match status" value="1"/>
</dbReference>
<comment type="function">
    <text evidence="3">Probably acts as a heme chaperone, transferring heme to an unknown acceptor. Binds one molecule of heme per monomer, possibly covalently. Binds 1 [4Fe-4S] cluster. The cluster is coordinated with 3 cysteines and an exchangeable S-adenosyl-L-methionine.</text>
</comment>
<dbReference type="Pfam" id="PF06969">
    <property type="entry name" value="HemN_C"/>
    <property type="match status" value="1"/>
</dbReference>